<dbReference type="GO" id="GO:0005576">
    <property type="term" value="C:extracellular region"/>
    <property type="evidence" value="ECO:0007669"/>
    <property type="project" value="UniProtKB-SubCell"/>
</dbReference>
<dbReference type="GO" id="GO:0009653">
    <property type="term" value="P:anatomical structure morphogenesis"/>
    <property type="evidence" value="ECO:0007669"/>
    <property type="project" value="UniProtKB-ARBA"/>
</dbReference>
<dbReference type="AlphaFoldDB" id="A0AAF0ZU82"/>
<dbReference type="Gene3D" id="2.60.40.760">
    <property type="entry name" value="Expansin, cellulose-binding-like domain"/>
    <property type="match status" value="1"/>
</dbReference>
<reference evidence="7" key="1">
    <citation type="submission" date="2023-08" db="EMBL/GenBank/DDBJ databases">
        <title>A de novo genome assembly of Solanum verrucosum Schlechtendal, a Mexican diploid species geographically isolated from the other diploid A-genome species in potato relatives.</title>
        <authorList>
            <person name="Hosaka K."/>
        </authorList>
    </citation>
    <scope>NUCLEOTIDE SEQUENCE</scope>
    <source>
        <tissue evidence="7">Young leaves</tissue>
    </source>
</reference>
<dbReference type="PROSITE" id="PS50842">
    <property type="entry name" value="EXPANSIN_EG45"/>
    <property type="match status" value="1"/>
</dbReference>
<evidence type="ECO:0000313" key="7">
    <source>
        <dbReference type="EMBL" id="WMV49580.1"/>
    </source>
</evidence>
<evidence type="ECO:0000256" key="3">
    <source>
        <dbReference type="RuleBase" id="RU003460"/>
    </source>
</evidence>
<sequence length="265" mass="28454">MSNPPLVHSFYLFTILTIFPLSIFSCSIVAEIDLFSPAVATWYGDSAGAGSDGGACGYGNDVRNPPFFAMVSAGNENIFKGGKGCGACYQVMCKEKSACSEIPIRVTITDECPGSCGNYGAPFHFDLSGTAFGALAKPGQADLLRGDGILNIGYKRVACNYPQTTVTFKMDQGSNPSYFSCVIEFENGEGDLGLVELQSGTGSDNKWLAMQHSWGANWKIELPPQIKPPFSIRLTTLESNKTLVANNVIPLDWAPGKSYHSLVNF</sequence>
<organism evidence="7 8">
    <name type="scientific">Solanum verrucosum</name>
    <dbReference type="NCBI Taxonomy" id="315347"/>
    <lineage>
        <taxon>Eukaryota</taxon>
        <taxon>Viridiplantae</taxon>
        <taxon>Streptophyta</taxon>
        <taxon>Embryophyta</taxon>
        <taxon>Tracheophyta</taxon>
        <taxon>Spermatophyta</taxon>
        <taxon>Magnoliopsida</taxon>
        <taxon>eudicotyledons</taxon>
        <taxon>Gunneridae</taxon>
        <taxon>Pentapetalae</taxon>
        <taxon>asterids</taxon>
        <taxon>lamiids</taxon>
        <taxon>Solanales</taxon>
        <taxon>Solanaceae</taxon>
        <taxon>Solanoideae</taxon>
        <taxon>Solaneae</taxon>
        <taxon>Solanum</taxon>
    </lineage>
</organism>
<feature type="domain" description="Expansin-like EG45" evidence="5">
    <location>
        <begin position="53"/>
        <end position="164"/>
    </location>
</feature>
<dbReference type="PANTHER" id="PTHR31692:SF56">
    <property type="entry name" value="EXPANSIN-B2-RELATED"/>
    <property type="match status" value="1"/>
</dbReference>
<comment type="similarity">
    <text evidence="3">Belongs to the expansin family.</text>
</comment>
<accession>A0AAF0ZU82</accession>
<comment type="subcellular location">
    <subcellularLocation>
        <location evidence="1">Secreted</location>
    </subcellularLocation>
</comment>
<keyword evidence="2" id="KW-0964">Secreted</keyword>
<dbReference type="PRINTS" id="PR00829">
    <property type="entry name" value="LOLP1ALLERGN"/>
</dbReference>
<dbReference type="PANTHER" id="PTHR31692">
    <property type="entry name" value="EXPANSIN-B3"/>
    <property type="match status" value="1"/>
</dbReference>
<evidence type="ECO:0000259" key="5">
    <source>
        <dbReference type="PROSITE" id="PS50842"/>
    </source>
</evidence>
<dbReference type="InterPro" id="IPR005795">
    <property type="entry name" value="LolPI"/>
</dbReference>
<feature type="transmembrane region" description="Helical" evidence="4">
    <location>
        <begin position="6"/>
        <end position="30"/>
    </location>
</feature>
<dbReference type="Pfam" id="PF03330">
    <property type="entry name" value="DPBB_1"/>
    <property type="match status" value="1"/>
</dbReference>
<dbReference type="Pfam" id="PF01357">
    <property type="entry name" value="Expansin_C"/>
    <property type="match status" value="1"/>
</dbReference>
<dbReference type="PRINTS" id="PR01225">
    <property type="entry name" value="EXPANSNFAMLY"/>
</dbReference>
<dbReference type="InterPro" id="IPR036749">
    <property type="entry name" value="Expansin_CBD_sf"/>
</dbReference>
<dbReference type="EMBL" id="CP133621">
    <property type="protein sequence ID" value="WMV49580.1"/>
    <property type="molecule type" value="Genomic_DNA"/>
</dbReference>
<dbReference type="PROSITE" id="PS50843">
    <property type="entry name" value="EXPANSIN_CBD"/>
    <property type="match status" value="1"/>
</dbReference>
<dbReference type="InterPro" id="IPR007118">
    <property type="entry name" value="Expan_Lol_pI"/>
</dbReference>
<evidence type="ECO:0000256" key="1">
    <source>
        <dbReference type="ARBA" id="ARBA00004613"/>
    </source>
</evidence>
<dbReference type="Gene3D" id="2.40.40.10">
    <property type="entry name" value="RlpA-like domain"/>
    <property type="match status" value="1"/>
</dbReference>
<evidence type="ECO:0000259" key="6">
    <source>
        <dbReference type="PROSITE" id="PS50843"/>
    </source>
</evidence>
<keyword evidence="4" id="KW-0472">Membrane</keyword>
<gene>
    <name evidence="7" type="ORF">MTR67_042965</name>
</gene>
<keyword evidence="4" id="KW-1133">Transmembrane helix</keyword>
<dbReference type="InterPro" id="IPR007112">
    <property type="entry name" value="Expansin/allergen_DPBB_dom"/>
</dbReference>
<evidence type="ECO:0000313" key="8">
    <source>
        <dbReference type="Proteomes" id="UP001234989"/>
    </source>
</evidence>
<dbReference type="CDD" id="cd22275">
    <property type="entry name" value="DPBB_EXPB_N"/>
    <property type="match status" value="1"/>
</dbReference>
<evidence type="ECO:0000256" key="4">
    <source>
        <dbReference type="SAM" id="Phobius"/>
    </source>
</evidence>
<name>A0AAF0ZU82_SOLVR</name>
<feature type="domain" description="Expansin-like CBD" evidence="6">
    <location>
        <begin position="177"/>
        <end position="261"/>
    </location>
</feature>
<protein>
    <submittedName>
        <fullName evidence="7">Uncharacterized protein</fullName>
    </submittedName>
</protein>
<proteinExistence type="inferred from homology"/>
<keyword evidence="8" id="KW-1185">Reference proteome</keyword>
<keyword evidence="4" id="KW-0812">Transmembrane</keyword>
<dbReference type="InterPro" id="IPR009009">
    <property type="entry name" value="RlpA-like_DPBB"/>
</dbReference>
<dbReference type="SUPFAM" id="SSF50685">
    <property type="entry name" value="Barwin-like endoglucanases"/>
    <property type="match status" value="1"/>
</dbReference>
<evidence type="ECO:0000256" key="2">
    <source>
        <dbReference type="ARBA" id="ARBA00022525"/>
    </source>
</evidence>
<dbReference type="InterPro" id="IPR036908">
    <property type="entry name" value="RlpA-like_sf"/>
</dbReference>
<dbReference type="Proteomes" id="UP001234989">
    <property type="component" value="Chromosome 10"/>
</dbReference>
<dbReference type="InterPro" id="IPR007117">
    <property type="entry name" value="Expansin_CBD"/>
</dbReference>
<dbReference type="SMART" id="SM00837">
    <property type="entry name" value="DPBB_1"/>
    <property type="match status" value="1"/>
</dbReference>
<dbReference type="SUPFAM" id="SSF49590">
    <property type="entry name" value="PHL pollen allergen"/>
    <property type="match status" value="1"/>
</dbReference>